<accession>A0A8H7E081</accession>
<evidence type="ECO:0000313" key="1">
    <source>
        <dbReference type="EMBL" id="KAF7503248.1"/>
    </source>
</evidence>
<keyword evidence="2" id="KW-1185">Reference proteome</keyword>
<evidence type="ECO:0000313" key="2">
    <source>
        <dbReference type="Proteomes" id="UP000606974"/>
    </source>
</evidence>
<sequence length="131" mass="15292">MMLFADNQSAQATTRNPEFHSRLKHIDIAYYYQREIVERGQVKLIHIVSRRRNSPPPPLFATRYCAYSQQQSEKGDALSYFSHRVLVPKGQSGQLQAMLPERECQQETEPPQRRPRGDIAILLLKEIDTYF</sequence>
<name>A0A8H7E081_9EURO</name>
<protein>
    <recommendedName>
        <fullName evidence="3">Reverse transcriptase Ty1/copia-type domain-containing protein</fullName>
    </recommendedName>
</protein>
<evidence type="ECO:0008006" key="3">
    <source>
        <dbReference type="Google" id="ProtNLM"/>
    </source>
</evidence>
<comment type="caution">
    <text evidence="1">The sequence shown here is derived from an EMBL/GenBank/DDBJ whole genome shotgun (WGS) entry which is preliminary data.</text>
</comment>
<organism evidence="1 2">
    <name type="scientific">Endocarpon pusillum</name>
    <dbReference type="NCBI Taxonomy" id="364733"/>
    <lineage>
        <taxon>Eukaryota</taxon>
        <taxon>Fungi</taxon>
        <taxon>Dikarya</taxon>
        <taxon>Ascomycota</taxon>
        <taxon>Pezizomycotina</taxon>
        <taxon>Eurotiomycetes</taxon>
        <taxon>Chaetothyriomycetidae</taxon>
        <taxon>Verrucariales</taxon>
        <taxon>Verrucariaceae</taxon>
        <taxon>Endocarpon</taxon>
    </lineage>
</organism>
<dbReference type="EMBL" id="JAACFV010000188">
    <property type="protein sequence ID" value="KAF7503248.1"/>
    <property type="molecule type" value="Genomic_DNA"/>
</dbReference>
<dbReference type="AlphaFoldDB" id="A0A8H7E081"/>
<gene>
    <name evidence="1" type="ORF">GJ744_004039</name>
</gene>
<dbReference type="OrthoDB" id="3799035at2759"/>
<reference evidence="1" key="1">
    <citation type="submission" date="2020-02" db="EMBL/GenBank/DDBJ databases">
        <authorList>
            <person name="Palmer J.M."/>
        </authorList>
    </citation>
    <scope>NUCLEOTIDE SEQUENCE</scope>
    <source>
        <strain evidence="1">EPUS1.4</strain>
        <tissue evidence="1">Thallus</tissue>
    </source>
</reference>
<proteinExistence type="predicted"/>
<dbReference type="Proteomes" id="UP000606974">
    <property type="component" value="Unassembled WGS sequence"/>
</dbReference>